<proteinExistence type="predicted"/>
<protein>
    <submittedName>
        <fullName evidence="1">Uncharacterized protein</fullName>
    </submittedName>
</protein>
<name>I1C3L3_RHIO9</name>
<dbReference type="VEuPathDB" id="FungiDB:RO3G_07748"/>
<dbReference type="AlphaFoldDB" id="I1C3L3"/>
<keyword evidence="2" id="KW-1185">Reference proteome</keyword>
<evidence type="ECO:0000313" key="2">
    <source>
        <dbReference type="Proteomes" id="UP000009138"/>
    </source>
</evidence>
<dbReference type="EMBL" id="CH476736">
    <property type="protein sequence ID" value="EIE83043.1"/>
    <property type="molecule type" value="Genomic_DNA"/>
</dbReference>
<sequence length="49" mass="5795">MLQDKFTIFFELLISVRLVNPRIALDKSYELLHLIQMLHQKVSLLMPTP</sequence>
<organism evidence="1 2">
    <name type="scientific">Rhizopus delemar (strain RA 99-880 / ATCC MYA-4621 / FGSC 9543 / NRRL 43880)</name>
    <name type="common">Mucormycosis agent</name>
    <name type="synonym">Rhizopus arrhizus var. delemar</name>
    <dbReference type="NCBI Taxonomy" id="246409"/>
    <lineage>
        <taxon>Eukaryota</taxon>
        <taxon>Fungi</taxon>
        <taxon>Fungi incertae sedis</taxon>
        <taxon>Mucoromycota</taxon>
        <taxon>Mucoromycotina</taxon>
        <taxon>Mucoromycetes</taxon>
        <taxon>Mucorales</taxon>
        <taxon>Mucorineae</taxon>
        <taxon>Rhizopodaceae</taxon>
        <taxon>Rhizopus</taxon>
    </lineage>
</organism>
<accession>I1C3L3</accession>
<dbReference type="Proteomes" id="UP000009138">
    <property type="component" value="Unassembled WGS sequence"/>
</dbReference>
<reference evidence="1 2" key="1">
    <citation type="journal article" date="2009" name="PLoS Genet.">
        <title>Genomic analysis of the basal lineage fungus Rhizopus oryzae reveals a whole-genome duplication.</title>
        <authorList>
            <person name="Ma L.-J."/>
            <person name="Ibrahim A.S."/>
            <person name="Skory C."/>
            <person name="Grabherr M.G."/>
            <person name="Burger G."/>
            <person name="Butler M."/>
            <person name="Elias M."/>
            <person name="Idnurm A."/>
            <person name="Lang B.F."/>
            <person name="Sone T."/>
            <person name="Abe A."/>
            <person name="Calvo S.E."/>
            <person name="Corrochano L.M."/>
            <person name="Engels R."/>
            <person name="Fu J."/>
            <person name="Hansberg W."/>
            <person name="Kim J.-M."/>
            <person name="Kodira C.D."/>
            <person name="Koehrsen M.J."/>
            <person name="Liu B."/>
            <person name="Miranda-Saavedra D."/>
            <person name="O'Leary S."/>
            <person name="Ortiz-Castellanos L."/>
            <person name="Poulter R."/>
            <person name="Rodriguez-Romero J."/>
            <person name="Ruiz-Herrera J."/>
            <person name="Shen Y.-Q."/>
            <person name="Zeng Q."/>
            <person name="Galagan J."/>
            <person name="Birren B.W."/>
            <person name="Cuomo C.A."/>
            <person name="Wickes B.L."/>
        </authorList>
    </citation>
    <scope>NUCLEOTIDE SEQUENCE [LARGE SCALE GENOMIC DNA]</scope>
    <source>
        <strain evidence="2">RA 99-880 / ATCC MYA-4621 / FGSC 9543 / NRRL 43880</strain>
    </source>
</reference>
<evidence type="ECO:0000313" key="1">
    <source>
        <dbReference type="EMBL" id="EIE83043.1"/>
    </source>
</evidence>
<dbReference type="InParanoid" id="I1C3L3"/>
<dbReference type="RefSeq" id="XP_067518439.1">
    <property type="nucleotide sequence ID" value="XM_067662338.1"/>
</dbReference>
<gene>
    <name evidence="1" type="ORF">RO3G_07748</name>
</gene>
<dbReference type="GeneID" id="93614719"/>